<evidence type="ECO:0008006" key="4">
    <source>
        <dbReference type="Google" id="ProtNLM"/>
    </source>
</evidence>
<accession>A0A6N8FAN1</accession>
<keyword evidence="1" id="KW-0732">Signal</keyword>
<sequence>MKIFKTALLSFFLIGCSSINQNSVTETKPPLSQSKIEQRAMMIGMWYGDLPTKEGGRKQWTVVRSPDGTYKVDFLITSVDSSQQRFSETGVWGVSGNIYFSIYLGAIDQGQFYPSNRSDPSIYDAYKIITLTSSTFEYQSIDTSNRYILNKVPPSFILGQSEL</sequence>
<keyword evidence="3" id="KW-1185">Reference proteome</keyword>
<evidence type="ECO:0000256" key="1">
    <source>
        <dbReference type="SAM" id="SignalP"/>
    </source>
</evidence>
<proteinExistence type="predicted"/>
<dbReference type="OrthoDB" id="6198252at2"/>
<organism evidence="2 3">
    <name type="scientific">Psychrosphaera haliotis</name>
    <dbReference type="NCBI Taxonomy" id="555083"/>
    <lineage>
        <taxon>Bacteria</taxon>
        <taxon>Pseudomonadati</taxon>
        <taxon>Pseudomonadota</taxon>
        <taxon>Gammaproteobacteria</taxon>
        <taxon>Alteromonadales</taxon>
        <taxon>Pseudoalteromonadaceae</taxon>
        <taxon>Psychrosphaera</taxon>
    </lineage>
</organism>
<dbReference type="AlphaFoldDB" id="A0A6N8FAN1"/>
<gene>
    <name evidence="2" type="ORF">GNP35_05770</name>
</gene>
<reference evidence="2 3" key="1">
    <citation type="submission" date="2019-11" db="EMBL/GenBank/DDBJ databases">
        <title>P. haliotis isolates from Z. marina roots.</title>
        <authorList>
            <person name="Cohen M."/>
            <person name="Jospin G."/>
            <person name="Eisen J.A."/>
            <person name="Coil D.A."/>
        </authorList>
    </citation>
    <scope>NUCLEOTIDE SEQUENCE [LARGE SCALE GENOMIC DNA]</scope>
    <source>
        <strain evidence="2 3">UCD-MCMsp1aY</strain>
    </source>
</reference>
<name>A0A6N8FAN1_9GAMM</name>
<dbReference type="RefSeq" id="WP_155695241.1">
    <property type="nucleotide sequence ID" value="NZ_WOCD01000003.1"/>
</dbReference>
<dbReference type="Proteomes" id="UP000439994">
    <property type="component" value="Unassembled WGS sequence"/>
</dbReference>
<dbReference type="PROSITE" id="PS51257">
    <property type="entry name" value="PROKAR_LIPOPROTEIN"/>
    <property type="match status" value="1"/>
</dbReference>
<evidence type="ECO:0000313" key="3">
    <source>
        <dbReference type="Proteomes" id="UP000439994"/>
    </source>
</evidence>
<comment type="caution">
    <text evidence="2">The sequence shown here is derived from an EMBL/GenBank/DDBJ whole genome shotgun (WGS) entry which is preliminary data.</text>
</comment>
<evidence type="ECO:0000313" key="2">
    <source>
        <dbReference type="EMBL" id="MUH72030.1"/>
    </source>
</evidence>
<feature type="chain" id="PRO_5026765211" description="Lipoprotein" evidence="1">
    <location>
        <begin position="23"/>
        <end position="163"/>
    </location>
</feature>
<feature type="signal peptide" evidence="1">
    <location>
        <begin position="1"/>
        <end position="22"/>
    </location>
</feature>
<protein>
    <recommendedName>
        <fullName evidence="4">Lipoprotein</fullName>
    </recommendedName>
</protein>
<dbReference type="EMBL" id="WOCD01000003">
    <property type="protein sequence ID" value="MUH72030.1"/>
    <property type="molecule type" value="Genomic_DNA"/>
</dbReference>